<keyword evidence="1" id="KW-0472">Membrane</keyword>
<organism evidence="2 3">
    <name type="scientific">Fervidicola ferrireducens</name>
    <dbReference type="NCBI Taxonomy" id="520764"/>
    <lineage>
        <taxon>Bacteria</taxon>
        <taxon>Bacillati</taxon>
        <taxon>Bacillota</taxon>
        <taxon>Clostridia</taxon>
        <taxon>Thermosediminibacterales</taxon>
        <taxon>Thermosediminibacteraceae</taxon>
        <taxon>Fervidicola</taxon>
    </lineage>
</organism>
<dbReference type="GO" id="GO:0043683">
    <property type="term" value="P:type IV pilus assembly"/>
    <property type="evidence" value="ECO:0007669"/>
    <property type="project" value="InterPro"/>
</dbReference>
<evidence type="ECO:0000313" key="3">
    <source>
        <dbReference type="Proteomes" id="UP000070427"/>
    </source>
</evidence>
<sequence>MNNKLTRREKILLSLFFITCTFIAFFKIGYGWIEKYLLTKAEVQQKRAVLSLLQGIYSNKDSVDEVIKTSLVKLPSDDEISTYIVKVESWARTENISLLSIKPGEIVENGKSKVKVIPVEITLEGKRDSFIRFLNCMESFERISQVSRVIMEYTGKADLWKSILTVNLFYYPMPDVTH</sequence>
<evidence type="ECO:0000256" key="1">
    <source>
        <dbReference type="SAM" id="Phobius"/>
    </source>
</evidence>
<dbReference type="RefSeq" id="WP_066351816.1">
    <property type="nucleotide sequence ID" value="NZ_LOED01000004.1"/>
</dbReference>
<dbReference type="InParanoid" id="A0A140LCA0"/>
<dbReference type="Pfam" id="PF04350">
    <property type="entry name" value="PilO"/>
    <property type="match status" value="1"/>
</dbReference>
<keyword evidence="1" id="KW-0812">Transmembrane</keyword>
<dbReference type="EMBL" id="LOED01000004">
    <property type="protein sequence ID" value="KXG78175.1"/>
    <property type="molecule type" value="Genomic_DNA"/>
</dbReference>
<dbReference type="AlphaFoldDB" id="A0A140LCA0"/>
<comment type="caution">
    <text evidence="2">The sequence shown here is derived from an EMBL/GenBank/DDBJ whole genome shotgun (WGS) entry which is preliminary data.</text>
</comment>
<dbReference type="GO" id="GO:0043107">
    <property type="term" value="P:type IV pilus-dependent motility"/>
    <property type="evidence" value="ECO:0007669"/>
    <property type="project" value="InterPro"/>
</dbReference>
<protein>
    <recommendedName>
        <fullName evidence="4">Pilus assembly protein, PilO</fullName>
    </recommendedName>
</protein>
<dbReference type="OrthoDB" id="1729701at2"/>
<dbReference type="STRING" id="520764.AN618_05670"/>
<reference evidence="2 3" key="1">
    <citation type="submission" date="2015-12" db="EMBL/GenBank/DDBJ databases">
        <title>Draft genome sequnece of Fervidicola ferrireducens strain Y170.</title>
        <authorList>
            <person name="Patel B.K."/>
        </authorList>
    </citation>
    <scope>NUCLEOTIDE SEQUENCE [LARGE SCALE GENOMIC DNA]</scope>
    <source>
        <strain evidence="2 3">Y170</strain>
    </source>
</reference>
<dbReference type="InterPro" id="IPR014717">
    <property type="entry name" value="Transl_elong_EF1B/ribsomal_bS6"/>
</dbReference>
<evidence type="ECO:0000313" key="2">
    <source>
        <dbReference type="EMBL" id="KXG78175.1"/>
    </source>
</evidence>
<dbReference type="Gene3D" id="3.30.70.60">
    <property type="match status" value="1"/>
</dbReference>
<keyword evidence="1" id="KW-1133">Transmembrane helix</keyword>
<name>A0A140LCA0_9FIRM</name>
<feature type="transmembrane region" description="Helical" evidence="1">
    <location>
        <begin position="12"/>
        <end position="33"/>
    </location>
</feature>
<gene>
    <name evidence="2" type="ORF">AN618_05670</name>
</gene>
<dbReference type="Proteomes" id="UP000070427">
    <property type="component" value="Unassembled WGS sequence"/>
</dbReference>
<dbReference type="InterPro" id="IPR007445">
    <property type="entry name" value="PilO"/>
</dbReference>
<evidence type="ECO:0008006" key="4">
    <source>
        <dbReference type="Google" id="ProtNLM"/>
    </source>
</evidence>
<keyword evidence="3" id="KW-1185">Reference proteome</keyword>
<accession>A0A140LCA0</accession>
<proteinExistence type="predicted"/>